<dbReference type="EMBL" id="JAYMGO010000009">
    <property type="protein sequence ID" value="KAL1267444.1"/>
    <property type="molecule type" value="Genomic_DNA"/>
</dbReference>
<organism evidence="2 3">
    <name type="scientific">Cirrhinus molitorella</name>
    <name type="common">mud carp</name>
    <dbReference type="NCBI Taxonomy" id="172907"/>
    <lineage>
        <taxon>Eukaryota</taxon>
        <taxon>Metazoa</taxon>
        <taxon>Chordata</taxon>
        <taxon>Craniata</taxon>
        <taxon>Vertebrata</taxon>
        <taxon>Euteleostomi</taxon>
        <taxon>Actinopterygii</taxon>
        <taxon>Neopterygii</taxon>
        <taxon>Teleostei</taxon>
        <taxon>Ostariophysi</taxon>
        <taxon>Cypriniformes</taxon>
        <taxon>Cyprinidae</taxon>
        <taxon>Labeoninae</taxon>
        <taxon>Labeonini</taxon>
        <taxon>Cirrhinus</taxon>
    </lineage>
</organism>
<dbReference type="Proteomes" id="UP001558613">
    <property type="component" value="Unassembled WGS sequence"/>
</dbReference>
<feature type="compositionally biased region" description="Basic residues" evidence="1">
    <location>
        <begin position="91"/>
        <end position="104"/>
    </location>
</feature>
<accession>A0ABR3MS39</accession>
<gene>
    <name evidence="2" type="ORF">QQF64_032807</name>
</gene>
<feature type="region of interest" description="Disordered" evidence="1">
    <location>
        <begin position="1"/>
        <end position="44"/>
    </location>
</feature>
<proteinExistence type="predicted"/>
<sequence>MGMQESWGGSTETHELANPIAPNTASLSNGPSHSLRWAQRPSPRSRAHIISHGLRNCIHSPLAETLSSWERHSASFRRPIHTADNTASHPTVRKRWGGSQHRRSRLEQTQTGHTAISAEAGKVVCFHHKLTLLRGEASRSPTKYLDT</sequence>
<comment type="caution">
    <text evidence="2">The sequence shown here is derived from an EMBL/GenBank/DDBJ whole genome shotgun (WGS) entry which is preliminary data.</text>
</comment>
<protein>
    <submittedName>
        <fullName evidence="2">Uncharacterized protein</fullName>
    </submittedName>
</protein>
<name>A0ABR3MS39_9TELE</name>
<evidence type="ECO:0000256" key="1">
    <source>
        <dbReference type="SAM" id="MobiDB-lite"/>
    </source>
</evidence>
<feature type="compositionally biased region" description="Polar residues" evidence="1">
    <location>
        <begin position="21"/>
        <end position="32"/>
    </location>
</feature>
<keyword evidence="3" id="KW-1185">Reference proteome</keyword>
<reference evidence="2 3" key="1">
    <citation type="submission" date="2023-09" db="EMBL/GenBank/DDBJ databases">
        <authorList>
            <person name="Wang M."/>
        </authorList>
    </citation>
    <scope>NUCLEOTIDE SEQUENCE [LARGE SCALE GENOMIC DNA]</scope>
    <source>
        <strain evidence="2">GT-2023</strain>
        <tissue evidence="2">Liver</tissue>
    </source>
</reference>
<evidence type="ECO:0000313" key="3">
    <source>
        <dbReference type="Proteomes" id="UP001558613"/>
    </source>
</evidence>
<feature type="region of interest" description="Disordered" evidence="1">
    <location>
        <begin position="81"/>
        <end position="111"/>
    </location>
</feature>
<evidence type="ECO:0000313" key="2">
    <source>
        <dbReference type="EMBL" id="KAL1267444.1"/>
    </source>
</evidence>